<dbReference type="EnsemblMetazoa" id="HelroT160388">
    <property type="protein sequence ID" value="HelroP160388"/>
    <property type="gene ID" value="HelroG160388"/>
</dbReference>
<evidence type="ECO:0000256" key="1">
    <source>
        <dbReference type="SAM" id="Coils"/>
    </source>
</evidence>
<name>T1EQ70_HELRO</name>
<evidence type="ECO:0000259" key="2">
    <source>
        <dbReference type="Pfam" id="PF03372"/>
    </source>
</evidence>
<dbReference type="EMBL" id="KB096324">
    <property type="protein sequence ID" value="ESO06231.1"/>
    <property type="molecule type" value="Genomic_DNA"/>
</dbReference>
<reference evidence="5" key="1">
    <citation type="submission" date="2012-12" db="EMBL/GenBank/DDBJ databases">
        <authorList>
            <person name="Hellsten U."/>
            <person name="Grimwood J."/>
            <person name="Chapman J.A."/>
            <person name="Shapiro H."/>
            <person name="Aerts A."/>
            <person name="Otillar R.P."/>
            <person name="Terry A.Y."/>
            <person name="Boore J.L."/>
            <person name="Simakov O."/>
            <person name="Marletaz F."/>
            <person name="Cho S.-J."/>
            <person name="Edsinger-Gonzales E."/>
            <person name="Havlak P."/>
            <person name="Kuo D.-H."/>
            <person name="Larsson T."/>
            <person name="Lv J."/>
            <person name="Arendt D."/>
            <person name="Savage R."/>
            <person name="Osoegawa K."/>
            <person name="de Jong P."/>
            <person name="Lindberg D.R."/>
            <person name="Seaver E.C."/>
            <person name="Weisblat D.A."/>
            <person name="Putnam N.H."/>
            <person name="Grigoriev I.V."/>
            <person name="Rokhsar D.S."/>
        </authorList>
    </citation>
    <scope>NUCLEOTIDE SEQUENCE</scope>
</reference>
<reference evidence="4" key="3">
    <citation type="submission" date="2015-06" db="UniProtKB">
        <authorList>
            <consortium name="EnsemblMetazoa"/>
        </authorList>
    </citation>
    <scope>IDENTIFICATION</scope>
</reference>
<feature type="coiled-coil region" evidence="1">
    <location>
        <begin position="45"/>
        <end position="72"/>
    </location>
</feature>
<proteinExistence type="predicted"/>
<keyword evidence="5" id="KW-1185">Reference proteome</keyword>
<dbReference type="InParanoid" id="T1EQ70"/>
<dbReference type="AlphaFoldDB" id="T1EQ70"/>
<dbReference type="GO" id="GO:0003824">
    <property type="term" value="F:catalytic activity"/>
    <property type="evidence" value="ECO:0007669"/>
    <property type="project" value="InterPro"/>
</dbReference>
<reference evidence="3 5" key="2">
    <citation type="journal article" date="2013" name="Nature">
        <title>Insights into bilaterian evolution from three spiralian genomes.</title>
        <authorList>
            <person name="Simakov O."/>
            <person name="Marletaz F."/>
            <person name="Cho S.J."/>
            <person name="Edsinger-Gonzales E."/>
            <person name="Havlak P."/>
            <person name="Hellsten U."/>
            <person name="Kuo D.H."/>
            <person name="Larsson T."/>
            <person name="Lv J."/>
            <person name="Arendt D."/>
            <person name="Savage R."/>
            <person name="Osoegawa K."/>
            <person name="de Jong P."/>
            <person name="Grimwood J."/>
            <person name="Chapman J.A."/>
            <person name="Shapiro H."/>
            <person name="Aerts A."/>
            <person name="Otillar R.P."/>
            <person name="Terry A.Y."/>
            <person name="Boore J.L."/>
            <person name="Grigoriev I.V."/>
            <person name="Lindberg D.R."/>
            <person name="Seaver E.C."/>
            <person name="Weisblat D.A."/>
            <person name="Putnam N.H."/>
            <person name="Rokhsar D.S."/>
        </authorList>
    </citation>
    <scope>NUCLEOTIDE SEQUENCE</scope>
</reference>
<sequence>MAKNVTCSENSFRLKLANFIDDMYEVTRTCINIRYYCDTCVKSSMKQAMKRIEKMEENNDEIIKKITLLDNSEKKLCTEINNLKSELNKTFASVVGSEVKKSVDSINLEVKNVSKTINSVVESKERETNMIVFRLKEGDADKTSIEKIVKHLTNGTCDQKNIVKIYGLGKKSDIITLSILIKFDDVKNKELVIRNSHRLKSIGDDLTGIGLSHDLTSEQRTELKQLVSSSKKQESEDKEGFLYRVRGDVGKWKVLVKVQYVNFCRFGPGNKKYNTNEKMVRIGLLNVRSINNKVDDVYGMIYDGLDILVLCETWHGTEGSISVRLAMPPGFTFVNFVRPHDPGHGGLVIYFRSDFKYKKINLPLFSKFEALAIRLKIGIDQFCLIALYRPGSEQTTSLFFEELISMLEFITMSEAHVVLMGDFNIHVEKMDSPFTLRLHEILDMFQLVNHVNQQTHVSGGTLDLVICSQDFPILDTKIDPCSVYSDHSYVGVRVALNQVRPKLVKACVRPWKDLNEKCFVEALANSPVANKCQSDDVDYEFALFSGEIQQISDNLVPMRGTLPICVGGLGLGSAAELATSAFLASAAATVALRDLMLPRDGIYVDNFRMQVYDMWRATNGDVVAFEKPSQKHWIAPCLNRSNDRLLQLNGSTFDKARIMAVKSELGSACLRALPNTSCGTRLDDSCVRVSLGPERQARHTAVNEYLVRCFQKAGIPVIKEPMGLIEEGAFRPDGYTITPWAQGRFLAWDVAFPHTMADRYIGYTSVEAGTAVLKASDFKNEKYVSLNNLSKTFQTICIETFGPTDKRTSFFIKELIRKIVNITGDPNEDNYLKQTLSLLLQKFNSFCILDGAARCLTARPGT</sequence>
<gene>
    <name evidence="4" type="primary">20198720</name>
    <name evidence="3" type="ORF">HELRODRAFT_160388</name>
</gene>
<dbReference type="RefSeq" id="XP_009015599.1">
    <property type="nucleotide sequence ID" value="XM_009017351.1"/>
</dbReference>
<keyword evidence="1" id="KW-0175">Coiled coil</keyword>
<dbReference type="CTD" id="20198720"/>
<dbReference type="HOGENOM" id="CLU_332114_0_0_1"/>
<organism evidence="4 5">
    <name type="scientific">Helobdella robusta</name>
    <name type="common">Californian leech</name>
    <dbReference type="NCBI Taxonomy" id="6412"/>
    <lineage>
        <taxon>Eukaryota</taxon>
        <taxon>Metazoa</taxon>
        <taxon>Spiralia</taxon>
        <taxon>Lophotrochozoa</taxon>
        <taxon>Annelida</taxon>
        <taxon>Clitellata</taxon>
        <taxon>Hirudinea</taxon>
        <taxon>Rhynchobdellida</taxon>
        <taxon>Glossiphoniidae</taxon>
        <taxon>Helobdella</taxon>
    </lineage>
</organism>
<dbReference type="KEGG" id="hro:HELRODRAFT_160388"/>
<dbReference type="Gene3D" id="3.60.10.10">
    <property type="entry name" value="Endonuclease/exonuclease/phosphatase"/>
    <property type="match status" value="1"/>
</dbReference>
<accession>T1EQ70</accession>
<evidence type="ECO:0000313" key="3">
    <source>
        <dbReference type="EMBL" id="ESO06231.1"/>
    </source>
</evidence>
<dbReference type="eggNOG" id="ENOG502SVJR">
    <property type="taxonomic scope" value="Eukaryota"/>
</dbReference>
<feature type="domain" description="Endonuclease/exonuclease/phosphatase" evidence="2">
    <location>
        <begin position="286"/>
        <end position="487"/>
    </location>
</feature>
<dbReference type="InterPro" id="IPR005135">
    <property type="entry name" value="Endo/exonuclease/phosphatase"/>
</dbReference>
<dbReference type="OrthoDB" id="2016582at2759"/>
<dbReference type="SUPFAM" id="SSF56219">
    <property type="entry name" value="DNase I-like"/>
    <property type="match status" value="1"/>
</dbReference>
<evidence type="ECO:0000313" key="4">
    <source>
        <dbReference type="EnsemblMetazoa" id="HelroP160388"/>
    </source>
</evidence>
<dbReference type="GeneID" id="20198720"/>
<dbReference type="Pfam" id="PF03372">
    <property type="entry name" value="Exo_endo_phos"/>
    <property type="match status" value="1"/>
</dbReference>
<dbReference type="InterPro" id="IPR036691">
    <property type="entry name" value="Endo/exonu/phosph_ase_sf"/>
</dbReference>
<dbReference type="Proteomes" id="UP000015101">
    <property type="component" value="Unassembled WGS sequence"/>
</dbReference>
<dbReference type="EMBL" id="AMQM01000591">
    <property type="status" value="NOT_ANNOTATED_CDS"/>
    <property type="molecule type" value="Genomic_DNA"/>
</dbReference>
<protein>
    <recommendedName>
        <fullName evidence="2">Endonuclease/exonuclease/phosphatase domain-containing protein</fullName>
    </recommendedName>
</protein>
<dbReference type="PANTHER" id="PTHR33776:SF3">
    <property type="entry name" value="PHD-TYPE DOMAIN-CONTAINING PROTEIN"/>
    <property type="match status" value="1"/>
</dbReference>
<evidence type="ECO:0000313" key="5">
    <source>
        <dbReference type="Proteomes" id="UP000015101"/>
    </source>
</evidence>
<dbReference type="PANTHER" id="PTHR33776">
    <property type="entry name" value="ENDO/EXONUCLEASE/PHOSPHATASE DOMAIN-CONTAINING PROTEIN"/>
    <property type="match status" value="1"/>
</dbReference>